<dbReference type="InterPro" id="IPR007202">
    <property type="entry name" value="4Fe-4S_dom"/>
</dbReference>
<keyword evidence="3 10" id="KW-0479">Metal-binding</keyword>
<feature type="binding site" evidence="10">
    <location>
        <position position="172"/>
    </location>
    <ligand>
        <name>[4Fe-4S] cluster</name>
        <dbReference type="ChEBI" id="CHEBI:49883"/>
        <label>3</label>
    </ligand>
</feature>
<feature type="binding site" evidence="10">
    <location>
        <position position="73"/>
    </location>
    <ligand>
        <name>[4Fe-4S] cluster</name>
        <dbReference type="ChEBI" id="CHEBI:49883"/>
        <label>1</label>
    </ligand>
</feature>
<comment type="function">
    <text evidence="10">Part of a membrane-bound complex that couples electron transfer with translocation of ions across the membrane.</text>
</comment>
<keyword evidence="7 10" id="KW-0408">Iron</keyword>
<keyword evidence="4 10" id="KW-0677">Repeat</keyword>
<accession>A0A1F4S7T7</accession>
<dbReference type="GO" id="GO:0005886">
    <property type="term" value="C:plasma membrane"/>
    <property type="evidence" value="ECO:0007669"/>
    <property type="project" value="UniProtKB-SubCell"/>
</dbReference>
<protein>
    <recommendedName>
        <fullName evidence="10">Ion-translocating oxidoreductase complex subunit B</fullName>
        <ecNumber evidence="10">7.-.-.-</ecNumber>
    </recommendedName>
    <alternativeName>
        <fullName evidence="10">Rnf electron transport complex subunit B</fullName>
    </alternativeName>
</protein>
<comment type="caution">
    <text evidence="10">Lacks conserved residue(s) required for the propagation of feature annotation.</text>
</comment>
<reference evidence="13 14" key="1">
    <citation type="journal article" date="2016" name="Nat. Commun.">
        <title>Thousands of microbial genomes shed light on interconnected biogeochemical processes in an aquifer system.</title>
        <authorList>
            <person name="Anantharaman K."/>
            <person name="Brown C.T."/>
            <person name="Hug L.A."/>
            <person name="Sharon I."/>
            <person name="Castelle C.J."/>
            <person name="Probst A.J."/>
            <person name="Thomas B.C."/>
            <person name="Singh A."/>
            <person name="Wilkins M.J."/>
            <person name="Karaoz U."/>
            <person name="Brodie E.L."/>
            <person name="Williams K.H."/>
            <person name="Hubbard S.S."/>
            <person name="Banfield J.F."/>
        </authorList>
    </citation>
    <scope>NUCLEOTIDE SEQUENCE [LARGE SCALE GENOMIC DNA]</scope>
</reference>
<dbReference type="PANTHER" id="PTHR43560:SF1">
    <property type="entry name" value="ION-TRANSLOCATING OXIDOREDUCTASE COMPLEX SUBUNIT B"/>
    <property type="match status" value="1"/>
</dbReference>
<dbReference type="Gene3D" id="1.10.15.40">
    <property type="entry name" value="Electron transport complex subunit B, putative Fe-S cluster"/>
    <property type="match status" value="1"/>
</dbReference>
<comment type="similarity">
    <text evidence="10">Belongs to the 4Fe4S bacterial-type ferredoxin family. RnfB subfamily.</text>
</comment>
<feature type="binding site" evidence="10">
    <location>
        <position position="146"/>
    </location>
    <ligand>
        <name>[4Fe-4S] cluster</name>
        <dbReference type="ChEBI" id="CHEBI:49883"/>
        <label>2</label>
    </ligand>
</feature>
<sequence length="261" mass="27627">MLIILATLILGILGFVFAALLGLAAQKFHVEEDLRVSTIMAILPGANCGACGSAGCHDFAEKLIKGEVAVSGCTVGGHEVAQKIAHIMGVEGEDIHKKIATIHCGAKSSQRKKKAEYFGVKTCSASNIVDGGGLFCRYGCLGYGDCFCVCPFDAIAMKDGLPVVDPEKCTACGKCVSACPRSIISLRLYAAKVYVACSSHDKGADVRKICPVGCIACKICEKQVPEVFKVEDNLAMMDYSKLDISCDIAIEKCPTKCIVKS</sequence>
<keyword evidence="6 10" id="KW-0249">Electron transport</keyword>
<evidence type="ECO:0000256" key="2">
    <source>
        <dbReference type="ARBA" id="ARBA00022485"/>
    </source>
</evidence>
<feature type="binding site" evidence="10">
    <location>
        <position position="179"/>
    </location>
    <ligand>
        <name>[4Fe-4S] cluster</name>
        <dbReference type="ChEBI" id="CHEBI:49883"/>
        <label>2</label>
    </ligand>
</feature>
<dbReference type="InterPro" id="IPR017896">
    <property type="entry name" value="4Fe4S_Fe-S-bd"/>
</dbReference>
<feature type="binding site" evidence="10">
    <location>
        <position position="51"/>
    </location>
    <ligand>
        <name>[4Fe-4S] cluster</name>
        <dbReference type="ChEBI" id="CHEBI:49883"/>
        <label>1</label>
    </ligand>
</feature>
<feature type="domain" description="4Fe-4S ferredoxin-type" evidence="11">
    <location>
        <begin position="160"/>
        <end position="189"/>
    </location>
</feature>
<evidence type="ECO:0000256" key="3">
    <source>
        <dbReference type="ARBA" id="ARBA00022723"/>
    </source>
</evidence>
<dbReference type="AlphaFoldDB" id="A0A1F4S7T7"/>
<evidence type="ECO:0000256" key="7">
    <source>
        <dbReference type="ARBA" id="ARBA00023004"/>
    </source>
</evidence>
<dbReference type="Pfam" id="PF04060">
    <property type="entry name" value="FeS"/>
    <property type="match status" value="1"/>
</dbReference>
<dbReference type="SUPFAM" id="SSF54862">
    <property type="entry name" value="4Fe-4S ferredoxins"/>
    <property type="match status" value="1"/>
</dbReference>
<feature type="binding site" evidence="10">
    <location>
        <position position="169"/>
    </location>
    <ligand>
        <name>[4Fe-4S] cluster</name>
        <dbReference type="ChEBI" id="CHEBI:49883"/>
        <label>3</label>
    </ligand>
</feature>
<gene>
    <name evidence="10" type="primary">rnfB</name>
    <name evidence="13" type="ORF">A2290_02995</name>
</gene>
<keyword evidence="8 10" id="KW-0411">Iron-sulfur</keyword>
<keyword evidence="9 10" id="KW-0472">Membrane</keyword>
<feature type="region of interest" description="Hydrophobic" evidence="10">
    <location>
        <begin position="1"/>
        <end position="25"/>
    </location>
</feature>
<proteinExistence type="inferred from homology"/>
<dbReference type="GO" id="GO:0046872">
    <property type="term" value="F:metal ion binding"/>
    <property type="evidence" value="ECO:0007669"/>
    <property type="project" value="UniProtKB-KW"/>
</dbReference>
<feature type="binding site" evidence="10">
    <location>
        <position position="56"/>
    </location>
    <ligand>
        <name>[4Fe-4S] cluster</name>
        <dbReference type="ChEBI" id="CHEBI:49883"/>
        <label>1</label>
    </ligand>
</feature>
<keyword evidence="10" id="KW-1003">Cell membrane</keyword>
<evidence type="ECO:0000256" key="6">
    <source>
        <dbReference type="ARBA" id="ARBA00022982"/>
    </source>
</evidence>
<evidence type="ECO:0000256" key="5">
    <source>
        <dbReference type="ARBA" id="ARBA00022967"/>
    </source>
</evidence>
<keyword evidence="1 10" id="KW-0813">Transport</keyword>
<feature type="binding site" evidence="10">
    <location>
        <position position="136"/>
    </location>
    <ligand>
        <name>[4Fe-4S] cluster</name>
        <dbReference type="ChEBI" id="CHEBI:49883"/>
        <label>2</label>
    </ligand>
</feature>
<comment type="caution">
    <text evidence="13">The sequence shown here is derived from an EMBL/GenBank/DDBJ whole genome shotgun (WGS) entry which is preliminary data.</text>
</comment>
<dbReference type="PROSITE" id="PS51656">
    <property type="entry name" value="4FE4S"/>
    <property type="match status" value="1"/>
</dbReference>
<feature type="binding site" evidence="10">
    <location>
        <position position="48"/>
    </location>
    <ligand>
        <name>[4Fe-4S] cluster</name>
        <dbReference type="ChEBI" id="CHEBI:49883"/>
        <label>1</label>
    </ligand>
</feature>
<evidence type="ECO:0000313" key="14">
    <source>
        <dbReference type="Proteomes" id="UP000177905"/>
    </source>
</evidence>
<dbReference type="InterPro" id="IPR050395">
    <property type="entry name" value="4Fe4S_Ferredoxin_RnfB"/>
</dbReference>
<dbReference type="PANTHER" id="PTHR43560">
    <property type="entry name" value="ION-TRANSLOCATING OXIDOREDUCTASE COMPLEX SUBUNIT B"/>
    <property type="match status" value="1"/>
</dbReference>
<feature type="binding site" evidence="10">
    <location>
        <position position="150"/>
    </location>
    <ligand>
        <name>[4Fe-4S] cluster</name>
        <dbReference type="ChEBI" id="CHEBI:49883"/>
        <label>3</label>
    </ligand>
</feature>
<evidence type="ECO:0000259" key="12">
    <source>
        <dbReference type="PROSITE" id="PS51656"/>
    </source>
</evidence>
<dbReference type="GO" id="GO:0009055">
    <property type="term" value="F:electron transfer activity"/>
    <property type="evidence" value="ECO:0007669"/>
    <property type="project" value="InterPro"/>
</dbReference>
<organism evidence="13 14">
    <name type="scientific">candidate division WOR-1 bacterium RIFOXYB2_FULL_36_35</name>
    <dbReference type="NCBI Taxonomy" id="1802578"/>
    <lineage>
        <taxon>Bacteria</taxon>
        <taxon>Bacillati</taxon>
        <taxon>Saganbacteria</taxon>
    </lineage>
</organism>
<feature type="domain" description="4Fe-4S" evidence="12">
    <location>
        <begin position="31"/>
        <end position="90"/>
    </location>
</feature>
<dbReference type="Gene3D" id="3.30.70.20">
    <property type="match status" value="2"/>
</dbReference>
<dbReference type="EC" id="7.-.-.-" evidence="10"/>
<feature type="binding site" evidence="10">
    <location>
        <position position="175"/>
    </location>
    <ligand>
        <name>[4Fe-4S] cluster</name>
        <dbReference type="ChEBI" id="CHEBI:49883"/>
        <label>3</label>
    </ligand>
</feature>
<dbReference type="GO" id="GO:0051539">
    <property type="term" value="F:4 iron, 4 sulfur cluster binding"/>
    <property type="evidence" value="ECO:0007669"/>
    <property type="project" value="UniProtKB-UniRule"/>
</dbReference>
<evidence type="ECO:0000313" key="13">
    <source>
        <dbReference type="EMBL" id="OGC16479.1"/>
    </source>
</evidence>
<keyword evidence="5 10" id="KW-1278">Translocase</keyword>
<dbReference type="Pfam" id="PF00037">
    <property type="entry name" value="Fer4"/>
    <property type="match status" value="1"/>
</dbReference>
<dbReference type="InterPro" id="IPR017900">
    <property type="entry name" value="4Fe4S_Fe_S_CS"/>
</dbReference>
<evidence type="ECO:0000256" key="10">
    <source>
        <dbReference type="HAMAP-Rule" id="MF_00463"/>
    </source>
</evidence>
<keyword evidence="2 10" id="KW-0004">4Fe-4S</keyword>
<comment type="subcellular location">
    <subcellularLocation>
        <location evidence="10">Cell membrane</location>
    </subcellularLocation>
</comment>
<evidence type="ECO:0000256" key="4">
    <source>
        <dbReference type="ARBA" id="ARBA00022737"/>
    </source>
</evidence>
<evidence type="ECO:0000259" key="11">
    <source>
        <dbReference type="PROSITE" id="PS51379"/>
    </source>
</evidence>
<comment type="subunit">
    <text evidence="10">The complex is composed of six subunits: RnfA, RnfB, RnfC, RnfD, RnfE and RnfG.</text>
</comment>
<dbReference type="NCBIfam" id="TIGR01944">
    <property type="entry name" value="rnfB"/>
    <property type="match status" value="1"/>
</dbReference>
<dbReference type="Proteomes" id="UP000177905">
    <property type="component" value="Unassembled WGS sequence"/>
</dbReference>
<evidence type="ECO:0000256" key="1">
    <source>
        <dbReference type="ARBA" id="ARBA00022448"/>
    </source>
</evidence>
<dbReference type="PROSITE" id="PS51379">
    <property type="entry name" value="4FE4S_FER_2"/>
    <property type="match status" value="1"/>
</dbReference>
<dbReference type="PROSITE" id="PS00198">
    <property type="entry name" value="4FE4S_FER_1"/>
    <property type="match status" value="1"/>
</dbReference>
<dbReference type="GO" id="GO:0022900">
    <property type="term" value="P:electron transport chain"/>
    <property type="evidence" value="ECO:0007669"/>
    <property type="project" value="UniProtKB-UniRule"/>
</dbReference>
<dbReference type="EMBL" id="MEUA01000008">
    <property type="protein sequence ID" value="OGC16479.1"/>
    <property type="molecule type" value="Genomic_DNA"/>
</dbReference>
<feature type="binding site" evidence="10">
    <location>
        <position position="140"/>
    </location>
    <ligand>
        <name>[4Fe-4S] cluster</name>
        <dbReference type="ChEBI" id="CHEBI:49883"/>
        <label>2</label>
    </ligand>
</feature>
<evidence type="ECO:0000256" key="9">
    <source>
        <dbReference type="ARBA" id="ARBA00023136"/>
    </source>
</evidence>
<dbReference type="HAMAP" id="MF_00463">
    <property type="entry name" value="RsxB_RnfB"/>
    <property type="match status" value="1"/>
</dbReference>
<name>A0A1F4S7T7_UNCSA</name>
<evidence type="ECO:0000256" key="8">
    <source>
        <dbReference type="ARBA" id="ARBA00023014"/>
    </source>
</evidence>
<dbReference type="InterPro" id="IPR010207">
    <property type="entry name" value="Elect_transpt_cplx_RnfB/RsxB"/>
</dbReference>
<comment type="cofactor">
    <cofactor evidence="10">
        <name>[4Fe-4S] cluster</name>
        <dbReference type="ChEBI" id="CHEBI:49883"/>
    </cofactor>
    <text evidence="10">Binds 3 [4Fe-4S] clusters.</text>
</comment>